<organism evidence="1">
    <name type="scientific">Siphoviridae sp. cttpk5</name>
    <dbReference type="NCBI Taxonomy" id="2826496"/>
    <lineage>
        <taxon>Viruses</taxon>
        <taxon>Duplodnaviria</taxon>
        <taxon>Heunggongvirae</taxon>
        <taxon>Uroviricota</taxon>
        <taxon>Caudoviricetes</taxon>
    </lineage>
</organism>
<name>A0A8S5NIH6_9CAUD</name>
<dbReference type="EMBL" id="BK015174">
    <property type="protein sequence ID" value="DAD94180.1"/>
    <property type="molecule type" value="Genomic_DNA"/>
</dbReference>
<proteinExistence type="predicted"/>
<reference evidence="1" key="1">
    <citation type="journal article" date="2021" name="Proc. Natl. Acad. Sci. U.S.A.">
        <title>A Catalog of Tens of Thousands of Viruses from Human Metagenomes Reveals Hidden Associations with Chronic Diseases.</title>
        <authorList>
            <person name="Tisza M.J."/>
            <person name="Buck C.B."/>
        </authorList>
    </citation>
    <scope>NUCLEOTIDE SEQUENCE</scope>
    <source>
        <strain evidence="1">Cttpk5</strain>
    </source>
</reference>
<accession>A0A8S5NIH6</accession>
<sequence length="79" mass="8989">MDQSFTIDELKLLYSITHQCILLNNHQLDNDTTITSDTRNSIIDENKVAIKCWRKLRAAISDVSPDTLKLLDGALPSFR</sequence>
<protein>
    <submittedName>
        <fullName evidence="1">Uncharacterized protein</fullName>
    </submittedName>
</protein>
<evidence type="ECO:0000313" key="1">
    <source>
        <dbReference type="EMBL" id="DAD94180.1"/>
    </source>
</evidence>